<dbReference type="Proteomes" id="UP000317901">
    <property type="component" value="Unassembled WGS sequence"/>
</dbReference>
<evidence type="ECO:0000313" key="4">
    <source>
        <dbReference type="Proteomes" id="UP000317901"/>
    </source>
</evidence>
<organism evidence="3 4">
    <name type="scientific">Pseudomonas saxonica</name>
    <dbReference type="NCBI Taxonomy" id="2600598"/>
    <lineage>
        <taxon>Bacteria</taxon>
        <taxon>Pseudomonadati</taxon>
        <taxon>Pseudomonadota</taxon>
        <taxon>Gammaproteobacteria</taxon>
        <taxon>Pseudomonadales</taxon>
        <taxon>Pseudomonadaceae</taxon>
        <taxon>Pseudomonas</taxon>
    </lineage>
</organism>
<protein>
    <submittedName>
        <fullName evidence="3">Uncharacterized protein</fullName>
    </submittedName>
</protein>
<evidence type="ECO:0000256" key="2">
    <source>
        <dbReference type="SAM" id="Phobius"/>
    </source>
</evidence>
<evidence type="ECO:0000256" key="1">
    <source>
        <dbReference type="SAM" id="MobiDB-lite"/>
    </source>
</evidence>
<keyword evidence="2" id="KW-0472">Membrane</keyword>
<dbReference type="AlphaFoldDB" id="A0A5C5Q2Z8"/>
<evidence type="ECO:0000313" key="3">
    <source>
        <dbReference type="EMBL" id="TWR99958.1"/>
    </source>
</evidence>
<comment type="caution">
    <text evidence="3">The sequence shown here is derived from an EMBL/GenBank/DDBJ whole genome shotgun (WGS) entry which is preliminary data.</text>
</comment>
<dbReference type="RefSeq" id="WP_146424978.1">
    <property type="nucleotide sequence ID" value="NZ_VFIP01000004.1"/>
</dbReference>
<reference evidence="3 4" key="1">
    <citation type="submission" date="2019-06" db="EMBL/GenBank/DDBJ databases">
        <title>Pseudomonas bimorpha sp. nov. isolated from bovine raw milk and skim milk concentrate.</title>
        <authorList>
            <person name="Hofmann K."/>
            <person name="Huptas C."/>
            <person name="Doll E."/>
            <person name="Scherer S."/>
            <person name="Wenning M."/>
        </authorList>
    </citation>
    <scope>NUCLEOTIDE SEQUENCE [LARGE SCALE GENOMIC DNA]</scope>
    <source>
        <strain evidence="3 4">DSM 108990</strain>
    </source>
</reference>
<feature type="transmembrane region" description="Helical" evidence="2">
    <location>
        <begin position="39"/>
        <end position="62"/>
    </location>
</feature>
<sequence>MIKRPIKINNPLTVIAIFSMLTETSAAVSLPYIDSENQHIYVWFLIIFPSVLITFFFLTLNFNSKTLYTPREHTKESQRADRCAEVCLHNTDQAPAQQQAPHREHSSLLLSKPDNKPGTFHPQRFTFLPQGHRDYDPGSSPEAVSTKTSLVSSADHHLLLEGTVFSHLHVIDMSHSALQLSPKHTLTDILNTYKKRTRTHSTHIQKNDMLLLLTTPQSEPQLHLQKRSLMGFKTPSAFADSTIITYNIETRQLNILCPA</sequence>
<keyword evidence="2" id="KW-1133">Transmembrane helix</keyword>
<name>A0A5C5Q2Z8_9PSED</name>
<dbReference type="OrthoDB" id="9182830at2"/>
<feature type="transmembrane region" description="Helical" evidence="2">
    <location>
        <begin position="12"/>
        <end position="33"/>
    </location>
</feature>
<feature type="region of interest" description="Disordered" evidence="1">
    <location>
        <begin position="93"/>
        <end position="113"/>
    </location>
</feature>
<accession>A0A5C5Q2Z8</accession>
<proteinExistence type="predicted"/>
<dbReference type="EMBL" id="VFIP01000004">
    <property type="protein sequence ID" value="TWR99958.1"/>
    <property type="molecule type" value="Genomic_DNA"/>
</dbReference>
<gene>
    <name evidence="3" type="ORF">FJD37_03095</name>
</gene>
<keyword evidence="2" id="KW-0812">Transmembrane</keyword>